<proteinExistence type="predicted"/>
<evidence type="ECO:0000313" key="5">
    <source>
        <dbReference type="Proteomes" id="UP001642484"/>
    </source>
</evidence>
<evidence type="ECO:0000313" key="4">
    <source>
        <dbReference type="EMBL" id="CAK9093262.1"/>
    </source>
</evidence>
<dbReference type="InterPro" id="IPR038726">
    <property type="entry name" value="PDDEXK_AddAB-type"/>
</dbReference>
<dbReference type="Proteomes" id="UP001642484">
    <property type="component" value="Unassembled WGS sequence"/>
</dbReference>
<keyword evidence="5" id="KW-1185">Reference proteome</keyword>
<dbReference type="EMBL" id="CAXAMN010025184">
    <property type="protein sequence ID" value="CAK9093262.1"/>
    <property type="molecule type" value="Genomic_DNA"/>
</dbReference>
<sequence length="719" mass="82240">MELQLVPWSQWGSPLPSTTRHPPSHTRRTSRPLERPTRLARAGLVGLILAGGTRKSEQTRQRQRGRIPCWAYSATSFATYLRSDFAAWMDRLKKECPDHPWCLKETQGGLAEVFIKQGLVVEERLLQWFRTAHPEWRILDLSTWTDDLHRKEPNWREIASNHTLEVLEHGEVDVIYQAPLYHDKLELFGIADFLLRRGKEYVIWDTKLSKHPQGAYLAQLACYAEILCFLMSLEPEAVTVGLVLGENAEHGTAVELPFSQIRDHFLSAWSAFGRFQQRWTPPQSTADGRTRPGVPVSVVSGRWEELSKHLLSEEDDLLLVAGMKSSQRRKLRQLGISTLEQLAQWPSRKRPGSRAWERRIRAREAALLTVGRMVLRLETLHECTGMRLSTVEMLQRQAKLQYRSRSTIRPASEVLPSVAKTLAKLPEDDGGDLFLDLEGMALFKDPYFLNYLIGISLRDGSYLEWWSHRLEDEAQSFQKVLDYVFNRRKEYPDMHVYCYGHYEAGAFRRTARRLSDEYQAMTEEFLEKLLVDLLPVVKGSIALGLPGYGLKNVEKMYQKPRSTDVSIAVDSMVAYAKWTEEREHGHPHPELLRHIAEYNRADCESTLHLLTWLRKRCAKAAAKVHATPPKQPNEVRKKGRCFKGQDLPLCGRSRNAASCASKAGKAAKAPKTKTLVKATDEMGKALEDFQKLVDERCAQDRCAERSSHTFPTEMSVACK</sequence>
<evidence type="ECO:0000256" key="1">
    <source>
        <dbReference type="SAM" id="MobiDB-lite"/>
    </source>
</evidence>
<gene>
    <name evidence="4" type="ORF">CCMP2556_LOCUS44588</name>
</gene>
<evidence type="ECO:0000259" key="3">
    <source>
        <dbReference type="Pfam" id="PF13482"/>
    </source>
</evidence>
<accession>A0ABP0R2C1</accession>
<dbReference type="InterPro" id="IPR019993">
    <property type="entry name" value="RecB_nuclease_TM0106_put"/>
</dbReference>
<dbReference type="InterPro" id="IPR012337">
    <property type="entry name" value="RNaseH-like_sf"/>
</dbReference>
<feature type="region of interest" description="Disordered" evidence="1">
    <location>
        <begin position="12"/>
        <end position="35"/>
    </location>
</feature>
<protein>
    <submittedName>
        <fullName evidence="4">Uncharacterized protein</fullName>
    </submittedName>
</protein>
<organism evidence="4 5">
    <name type="scientific">Durusdinium trenchii</name>
    <dbReference type="NCBI Taxonomy" id="1381693"/>
    <lineage>
        <taxon>Eukaryota</taxon>
        <taxon>Sar</taxon>
        <taxon>Alveolata</taxon>
        <taxon>Dinophyceae</taxon>
        <taxon>Suessiales</taxon>
        <taxon>Symbiodiniaceae</taxon>
        <taxon>Durusdinium</taxon>
    </lineage>
</organism>
<dbReference type="SUPFAM" id="SSF53098">
    <property type="entry name" value="Ribonuclease H-like"/>
    <property type="match status" value="1"/>
</dbReference>
<evidence type="ECO:0000259" key="2">
    <source>
        <dbReference type="Pfam" id="PF12705"/>
    </source>
</evidence>
<comment type="caution">
    <text evidence="4">The sequence shown here is derived from an EMBL/GenBank/DDBJ whole genome shotgun (WGS) entry which is preliminary data.</text>
</comment>
<dbReference type="Pfam" id="PF13482">
    <property type="entry name" value="RNase_H_2"/>
    <property type="match status" value="1"/>
</dbReference>
<dbReference type="NCBIfam" id="TIGR03491">
    <property type="entry name" value="TM0106 family RecB-like putative nuclease"/>
    <property type="match status" value="1"/>
</dbReference>
<feature type="domain" description="YprB ribonuclease H-like" evidence="3">
    <location>
        <begin position="433"/>
        <end position="613"/>
    </location>
</feature>
<dbReference type="Pfam" id="PF12705">
    <property type="entry name" value="PDDEXK_1"/>
    <property type="match status" value="1"/>
</dbReference>
<dbReference type="InterPro" id="IPR038720">
    <property type="entry name" value="YprB_RNase_H-like_dom"/>
</dbReference>
<name>A0ABP0R2C1_9DINO</name>
<reference evidence="4 5" key="1">
    <citation type="submission" date="2024-02" db="EMBL/GenBank/DDBJ databases">
        <authorList>
            <person name="Chen Y."/>
            <person name="Shah S."/>
            <person name="Dougan E. K."/>
            <person name="Thang M."/>
            <person name="Chan C."/>
        </authorList>
    </citation>
    <scope>NUCLEOTIDE SEQUENCE [LARGE SCALE GENOMIC DNA]</scope>
</reference>
<feature type="domain" description="PD-(D/E)XK endonuclease-like" evidence="2">
    <location>
        <begin position="88"/>
        <end position="230"/>
    </location>
</feature>